<feature type="region of interest" description="Disordered" evidence="4">
    <location>
        <begin position="365"/>
        <end position="385"/>
    </location>
</feature>
<evidence type="ECO:0000259" key="5">
    <source>
        <dbReference type="PROSITE" id="PS51720"/>
    </source>
</evidence>
<feature type="region of interest" description="Disordered" evidence="4">
    <location>
        <begin position="255"/>
        <end position="280"/>
    </location>
</feature>
<dbReference type="Pfam" id="PF04548">
    <property type="entry name" value="AIG1"/>
    <property type="match status" value="1"/>
</dbReference>
<evidence type="ECO:0000313" key="6">
    <source>
        <dbReference type="Ensembl" id="ENSAPOP00000024622.1"/>
    </source>
</evidence>
<dbReference type="SUPFAM" id="SSF52540">
    <property type="entry name" value="P-loop containing nucleoside triphosphate hydrolases"/>
    <property type="match status" value="1"/>
</dbReference>
<reference evidence="6" key="1">
    <citation type="submission" date="2025-08" db="UniProtKB">
        <authorList>
            <consortium name="Ensembl"/>
        </authorList>
    </citation>
    <scope>IDENTIFICATION</scope>
</reference>
<organism evidence="6 7">
    <name type="scientific">Acanthochromis polyacanthus</name>
    <name type="common">spiny chromis</name>
    <dbReference type="NCBI Taxonomy" id="80966"/>
    <lineage>
        <taxon>Eukaryota</taxon>
        <taxon>Metazoa</taxon>
        <taxon>Chordata</taxon>
        <taxon>Craniata</taxon>
        <taxon>Vertebrata</taxon>
        <taxon>Euteleostomi</taxon>
        <taxon>Actinopterygii</taxon>
        <taxon>Neopterygii</taxon>
        <taxon>Teleostei</taxon>
        <taxon>Neoteleostei</taxon>
        <taxon>Acanthomorphata</taxon>
        <taxon>Ovalentaria</taxon>
        <taxon>Pomacentridae</taxon>
        <taxon>Acanthochromis</taxon>
    </lineage>
</organism>
<keyword evidence="3" id="KW-0342">GTP-binding</keyword>
<dbReference type="AlphaFoldDB" id="A0A3Q1GAF3"/>
<feature type="domain" description="AIG1-type G" evidence="5">
    <location>
        <begin position="5"/>
        <end position="206"/>
    </location>
</feature>
<dbReference type="Gene3D" id="3.40.50.300">
    <property type="entry name" value="P-loop containing nucleotide triphosphate hydrolases"/>
    <property type="match status" value="1"/>
</dbReference>
<comment type="similarity">
    <text evidence="1">Belongs to the TRAFAC class TrmE-Era-EngA-EngB-Septin-like GTPase superfamily. AIG1/Toc34/Toc159-like paraseptin GTPase family. IAN subfamily.</text>
</comment>
<dbReference type="STRING" id="80966.ENSAPOP00000024622"/>
<keyword evidence="2" id="KW-0547">Nucleotide-binding</keyword>
<dbReference type="Ensembl" id="ENSAPOT00000008285.1">
    <property type="protein sequence ID" value="ENSAPOP00000024622.1"/>
    <property type="gene ID" value="ENSAPOG00000007181.1"/>
</dbReference>
<feature type="region of interest" description="Disordered" evidence="4">
    <location>
        <begin position="428"/>
        <end position="447"/>
    </location>
</feature>
<dbReference type="InterPro" id="IPR006703">
    <property type="entry name" value="G_AIG1"/>
</dbReference>
<evidence type="ECO:0000256" key="4">
    <source>
        <dbReference type="SAM" id="MobiDB-lite"/>
    </source>
</evidence>
<dbReference type="InParanoid" id="A0A3Q1GAF3"/>
<dbReference type="Proteomes" id="UP000257200">
    <property type="component" value="Unplaced"/>
</dbReference>
<dbReference type="CDD" id="cd01852">
    <property type="entry name" value="AIG1"/>
    <property type="match status" value="1"/>
</dbReference>
<evidence type="ECO:0000256" key="2">
    <source>
        <dbReference type="ARBA" id="ARBA00022741"/>
    </source>
</evidence>
<dbReference type="PANTHER" id="PTHR10903:SF188">
    <property type="entry name" value="GTPASE IMAP FAMILY MEMBER 2-LIKE-RELATED"/>
    <property type="match status" value="1"/>
</dbReference>
<name>A0A3Q1GAF3_9TELE</name>
<evidence type="ECO:0000313" key="7">
    <source>
        <dbReference type="Proteomes" id="UP000257200"/>
    </source>
</evidence>
<dbReference type="GO" id="GO:0005525">
    <property type="term" value="F:GTP binding"/>
    <property type="evidence" value="ECO:0007669"/>
    <property type="project" value="UniProtKB-KW"/>
</dbReference>
<dbReference type="InterPro" id="IPR045058">
    <property type="entry name" value="GIMA/IAN/Toc"/>
</dbReference>
<dbReference type="GeneTree" id="ENSGT01140000282522"/>
<accession>A0A3Q1GAF3</accession>
<dbReference type="PROSITE" id="PS51720">
    <property type="entry name" value="G_AIG1"/>
    <property type="match status" value="1"/>
</dbReference>
<reference evidence="6" key="2">
    <citation type="submission" date="2025-09" db="UniProtKB">
        <authorList>
            <consortium name="Ensembl"/>
        </authorList>
    </citation>
    <scope>IDENTIFICATION</scope>
</reference>
<evidence type="ECO:0000256" key="3">
    <source>
        <dbReference type="ARBA" id="ARBA00023134"/>
    </source>
</evidence>
<evidence type="ECO:0000256" key="1">
    <source>
        <dbReference type="ARBA" id="ARBA00008535"/>
    </source>
</evidence>
<protein>
    <recommendedName>
        <fullName evidence="5">AIG1-type G domain-containing protein</fullName>
    </recommendedName>
</protein>
<dbReference type="FunFam" id="3.40.50.300:FF:000366">
    <property type="entry name" value="GTPase, IMAP family member 2"/>
    <property type="match status" value="1"/>
</dbReference>
<keyword evidence="7" id="KW-1185">Reference proteome</keyword>
<dbReference type="PANTHER" id="PTHR10903">
    <property type="entry name" value="GTPASE, IMAP FAMILY MEMBER-RELATED"/>
    <property type="match status" value="1"/>
</dbReference>
<dbReference type="InterPro" id="IPR027417">
    <property type="entry name" value="P-loop_NTPase"/>
</dbReference>
<proteinExistence type="inferred from homology"/>
<sequence>MSSSTTELRLVLLGKMGSGKSSTVNSILDRKVFDLKIGSTLVTQRCRRVGGEFRGRQLMLLDTPGLVNTHQTPREVQKELRRIVSLLFPGPHAFLIVIQIVRFNQEDRDAVRWIKEAMDSHALSFSVVVFTHGDHLDGGATVEQCLIDGCGDLAELVARCGGRYCVFNNQNSKNREQVSELLALVDGMMQANEESCYTSKLLHKAEEDLCHQLQEEKEEVFKKKQEYKRKVKTAQLKCKSEKEELKKNQELEKEKVEKLTRDQEGTFRREKEENDRKEEEDKREVLIKFEKLTKKLEEHVEREVEMRRSIEEKIQKDKAENEKTVKEKELEHIQREQAIRQREEMKRHALQKDLDKLIQRLEEQSRKKKQMEETFRHEREENQRERYLQMENQRAEKRQTVALQQELQLIKMEVEKQKVTEESIKSQLEDNLRRGREKCDEEEMSALKKPCDKKCSDTIVKTPAEKHSTTTAVTGYVQEMGLLGLNVALESIGAPCSIQ</sequence>